<feature type="transmembrane region" description="Helical" evidence="9">
    <location>
        <begin position="12"/>
        <end position="36"/>
    </location>
</feature>
<protein>
    <recommendedName>
        <fullName evidence="9">Hexosyltransferase</fullName>
        <ecNumber evidence="9">2.4.1.-</ecNumber>
    </recommendedName>
</protein>
<reference evidence="10 11" key="1">
    <citation type="submission" date="2024-02" db="EMBL/GenBank/DDBJ databases">
        <authorList>
            <person name="Daric V."/>
            <person name="Darras S."/>
        </authorList>
    </citation>
    <scope>NUCLEOTIDE SEQUENCE [LARGE SCALE GENOMIC DNA]</scope>
</reference>
<evidence type="ECO:0000256" key="5">
    <source>
        <dbReference type="ARBA" id="ARBA00022968"/>
    </source>
</evidence>
<dbReference type="EMBL" id="CAWYQH010000108">
    <property type="protein sequence ID" value="CAK8689132.1"/>
    <property type="molecule type" value="Genomic_DNA"/>
</dbReference>
<comment type="similarity">
    <text evidence="2 9">Belongs to the chondroitin N-acetylgalactosaminyltransferase family.</text>
</comment>
<keyword evidence="8 9" id="KW-0472">Membrane</keyword>
<evidence type="ECO:0000256" key="8">
    <source>
        <dbReference type="ARBA" id="ARBA00023136"/>
    </source>
</evidence>
<dbReference type="Pfam" id="PF05679">
    <property type="entry name" value="CHGN"/>
    <property type="match status" value="1"/>
</dbReference>
<keyword evidence="3 9" id="KW-0808">Transferase</keyword>
<evidence type="ECO:0000256" key="2">
    <source>
        <dbReference type="ARBA" id="ARBA00009239"/>
    </source>
</evidence>
<keyword evidence="5 9" id="KW-0735">Signal-anchor</keyword>
<dbReference type="InterPro" id="IPR008428">
    <property type="entry name" value="Chond_GalNAc"/>
</dbReference>
<dbReference type="InterPro" id="IPR051227">
    <property type="entry name" value="CS_glycosyltransferase"/>
</dbReference>
<comment type="subcellular location">
    <subcellularLocation>
        <location evidence="1 9">Golgi apparatus</location>
        <location evidence="1 9">Golgi stack membrane</location>
        <topology evidence="1 9">Single-pass type II membrane protein</topology>
    </subcellularLocation>
</comment>
<evidence type="ECO:0000256" key="7">
    <source>
        <dbReference type="ARBA" id="ARBA00023034"/>
    </source>
</evidence>
<comment type="caution">
    <text evidence="10">The sequence shown here is derived from an EMBL/GenBank/DDBJ whole genome shotgun (WGS) entry which is preliminary data.</text>
</comment>
<evidence type="ECO:0000256" key="3">
    <source>
        <dbReference type="ARBA" id="ARBA00022679"/>
    </source>
</evidence>
<organism evidence="10 11">
    <name type="scientific">Clavelina lepadiformis</name>
    <name type="common">Light-bulb sea squirt</name>
    <name type="synonym">Ascidia lepadiformis</name>
    <dbReference type="NCBI Taxonomy" id="159417"/>
    <lineage>
        <taxon>Eukaryota</taxon>
        <taxon>Metazoa</taxon>
        <taxon>Chordata</taxon>
        <taxon>Tunicata</taxon>
        <taxon>Ascidiacea</taxon>
        <taxon>Aplousobranchia</taxon>
        <taxon>Clavelinidae</taxon>
        <taxon>Clavelina</taxon>
    </lineage>
</organism>
<gene>
    <name evidence="10" type="ORF">CVLEPA_LOCUS21105</name>
</gene>
<keyword evidence="11" id="KW-1185">Reference proteome</keyword>
<name>A0ABP0GBJ5_CLALP</name>
<keyword evidence="7 9" id="KW-0333">Golgi apparatus</keyword>
<proteinExistence type="inferred from homology"/>
<evidence type="ECO:0000256" key="4">
    <source>
        <dbReference type="ARBA" id="ARBA00022692"/>
    </source>
</evidence>
<dbReference type="PANTHER" id="PTHR12369:SF13">
    <property type="entry name" value="HEXOSYLTRANSFERASE"/>
    <property type="match status" value="1"/>
</dbReference>
<dbReference type="PROSITE" id="PS51257">
    <property type="entry name" value="PROKAR_LIPOPROTEIN"/>
    <property type="match status" value="1"/>
</dbReference>
<evidence type="ECO:0000313" key="10">
    <source>
        <dbReference type="EMBL" id="CAK8689132.1"/>
    </source>
</evidence>
<dbReference type="Gene3D" id="3.90.550.50">
    <property type="match status" value="1"/>
</dbReference>
<dbReference type="PANTHER" id="PTHR12369">
    <property type="entry name" value="CHONDROITIN SYNTHASE"/>
    <property type="match status" value="1"/>
</dbReference>
<evidence type="ECO:0000256" key="1">
    <source>
        <dbReference type="ARBA" id="ARBA00004447"/>
    </source>
</evidence>
<evidence type="ECO:0000313" key="11">
    <source>
        <dbReference type="Proteomes" id="UP001642483"/>
    </source>
</evidence>
<dbReference type="EC" id="2.4.1.-" evidence="9"/>
<dbReference type="Proteomes" id="UP001642483">
    <property type="component" value="Unassembled WGS sequence"/>
</dbReference>
<sequence length="587" mass="67011">MKPARQNQRLGHNFLPFCAGIACGIFISIFLFLLFASPAIFHQLLPGGGRITDSDEYSRSLNPVQHEFGHKQPGGNDVLGVDRKLSQDERAFIPSSNQNKSIPIQVQPDPILVEDPAWESKLSPVHIPGYLSQELKLKKKVFVAILNPSMATAPIMKLLQKTWAKDWIHSGNGDMTIYTPMGSDIRQSSEVKVHHLSVLPKDALVPSSTMLYQALGDLCSQHIDTHQHFFIANSNSYINLPRLLNFTNHLDEMKLLWIGKKVITAPAQKQFTNDPELYCATGPGFLLSRNALQMLCPRLQTCQVEYSADDVDLGLLLGRCLKRFLNINCTYSEKDFFYEMVDHFLDPYSDTCPYKESISLHPVSDENSLFKLHHFFLNQQLNETKRMNEYYHNVIQNMDRVLVQEGGMADDRLILGRDGNANRYQHGDVITWDLIESINKGSYKLYTVDGGQPSRDLTFSDEIVLNKVKSIAKKQMEDTDGIRGRLSTGNVFRRVVPGVGYQYMVDLRKDNKEVATVYVDQPYDRMQAVSTHLAPDVTVNFVLPLQDGSPYFKEFMQMFEQVSLFQQNVLKCRDLQRFYLKMFSLRF</sequence>
<keyword evidence="6 9" id="KW-1133">Transmembrane helix</keyword>
<keyword evidence="4 9" id="KW-0812">Transmembrane</keyword>
<evidence type="ECO:0000256" key="6">
    <source>
        <dbReference type="ARBA" id="ARBA00022989"/>
    </source>
</evidence>
<evidence type="ECO:0000256" key="9">
    <source>
        <dbReference type="RuleBase" id="RU364016"/>
    </source>
</evidence>
<accession>A0ABP0GBJ5</accession>